<keyword evidence="1" id="KW-1133">Transmembrane helix</keyword>
<dbReference type="Proteomes" id="UP000290289">
    <property type="component" value="Chromosome 16"/>
</dbReference>
<proteinExistence type="predicted"/>
<name>A0A498HJX5_MALDO</name>
<dbReference type="EMBL" id="RDQH01000342">
    <property type="protein sequence ID" value="RXH70624.1"/>
    <property type="molecule type" value="Genomic_DNA"/>
</dbReference>
<feature type="transmembrane region" description="Helical" evidence="1">
    <location>
        <begin position="43"/>
        <end position="61"/>
    </location>
</feature>
<evidence type="ECO:0000313" key="2">
    <source>
        <dbReference type="EMBL" id="RXH70624.1"/>
    </source>
</evidence>
<evidence type="ECO:0000313" key="3">
    <source>
        <dbReference type="Proteomes" id="UP000290289"/>
    </source>
</evidence>
<keyword evidence="1" id="KW-0472">Membrane</keyword>
<organism evidence="2 3">
    <name type="scientific">Malus domestica</name>
    <name type="common">Apple</name>
    <name type="synonym">Pyrus malus</name>
    <dbReference type="NCBI Taxonomy" id="3750"/>
    <lineage>
        <taxon>Eukaryota</taxon>
        <taxon>Viridiplantae</taxon>
        <taxon>Streptophyta</taxon>
        <taxon>Embryophyta</taxon>
        <taxon>Tracheophyta</taxon>
        <taxon>Spermatophyta</taxon>
        <taxon>Magnoliopsida</taxon>
        <taxon>eudicotyledons</taxon>
        <taxon>Gunneridae</taxon>
        <taxon>Pentapetalae</taxon>
        <taxon>rosids</taxon>
        <taxon>fabids</taxon>
        <taxon>Rosales</taxon>
        <taxon>Rosaceae</taxon>
        <taxon>Amygdaloideae</taxon>
        <taxon>Maleae</taxon>
        <taxon>Malus</taxon>
    </lineage>
</organism>
<reference evidence="2 3" key="1">
    <citation type="submission" date="2018-10" db="EMBL/GenBank/DDBJ databases">
        <title>A high-quality apple genome assembly.</title>
        <authorList>
            <person name="Hu J."/>
        </authorList>
    </citation>
    <scope>NUCLEOTIDE SEQUENCE [LARGE SCALE GENOMIC DNA]</scope>
    <source>
        <strain evidence="3">cv. HFTH1</strain>
        <tissue evidence="2">Young leaf</tissue>
    </source>
</reference>
<comment type="caution">
    <text evidence="2">The sequence shown here is derived from an EMBL/GenBank/DDBJ whole genome shotgun (WGS) entry which is preliminary data.</text>
</comment>
<gene>
    <name evidence="2" type="ORF">DVH24_013370</name>
</gene>
<dbReference type="AlphaFoldDB" id="A0A498HJX5"/>
<keyword evidence="3" id="KW-1185">Reference proteome</keyword>
<evidence type="ECO:0000256" key="1">
    <source>
        <dbReference type="SAM" id="Phobius"/>
    </source>
</evidence>
<sequence>MLCEFEMVPKVLDKGFVALFILVQKDGFMLCCFEMVPEVSDNGFVALFILIRWFVALIILVEKWLLVCFCEFQHIQNYFLLNCVMVMR</sequence>
<accession>A0A498HJX5</accession>
<protein>
    <submittedName>
        <fullName evidence="2">Uncharacterized protein</fullName>
    </submittedName>
</protein>
<keyword evidence="1" id="KW-0812">Transmembrane</keyword>